<reference evidence="1 2" key="1">
    <citation type="journal article" date="2014" name="Appl. Environ. Microbiol.">
        <title>Gut symbionts from distinct hosts exhibit genotoxic activity via divergent colibactin biosynthetic pathways.</title>
        <authorList>
            <person name="Engel P."/>
            <person name="Vizcaino M.I."/>
            <person name="Crawford J.M."/>
        </authorList>
    </citation>
    <scope>NUCLEOTIDE SEQUENCE [LARGE SCALE GENOMIC DNA]</scope>
    <source>
        <strain evidence="1 2">PEB0191</strain>
    </source>
</reference>
<sequence length="42" mass="4679">MAGLTAAEAEKKLSGIKDAEGLRNLINQKYLLFIVNLYNQNI</sequence>
<dbReference type="RefSeq" id="WP_272866957.1">
    <property type="nucleotide sequence ID" value="NZ_CP009056.1"/>
</dbReference>
<evidence type="ECO:0000313" key="2">
    <source>
        <dbReference type="Proteomes" id="UP000030901"/>
    </source>
</evidence>
<proteinExistence type="predicted"/>
<evidence type="ECO:0000313" key="1">
    <source>
        <dbReference type="EMBL" id="AJA45246.1"/>
    </source>
</evidence>
<protein>
    <submittedName>
        <fullName evidence="1">Uncharacterized protein</fullName>
    </submittedName>
</protein>
<dbReference type="AlphaFoldDB" id="A0A0A7S7I5"/>
<dbReference type="KEGG" id="fpp:FPB0191_01427"/>
<keyword evidence="2" id="KW-1185">Reference proteome</keyword>
<dbReference type="EMBL" id="CP009056">
    <property type="protein sequence ID" value="AJA45246.1"/>
    <property type="molecule type" value="Genomic_DNA"/>
</dbReference>
<name>A0A0A7S7I5_FRIPE</name>
<organism evidence="1 2">
    <name type="scientific">Frischella perrara</name>
    <dbReference type="NCBI Taxonomy" id="1267021"/>
    <lineage>
        <taxon>Bacteria</taxon>
        <taxon>Pseudomonadati</taxon>
        <taxon>Pseudomonadota</taxon>
        <taxon>Gammaproteobacteria</taxon>
        <taxon>Orbales</taxon>
        <taxon>Orbaceae</taxon>
        <taxon>Frischella</taxon>
    </lineage>
</organism>
<dbReference type="HOGENOM" id="CLU_3251947_0_0_6"/>
<gene>
    <name evidence="1" type="ORF">FPB0191_01427</name>
</gene>
<dbReference type="Proteomes" id="UP000030901">
    <property type="component" value="Chromosome"/>
</dbReference>
<accession>A0A0A7S7I5</accession>
<dbReference type="STRING" id="1267021.FPB0191_01427"/>